<evidence type="ECO:0000313" key="12">
    <source>
        <dbReference type="Proteomes" id="UP000076632"/>
    </source>
</evidence>
<feature type="signal peptide" evidence="9">
    <location>
        <begin position="1"/>
        <end position="22"/>
    </location>
</feature>
<keyword evidence="9" id="KW-0732">Signal</keyword>
<feature type="domain" description="Anaphase-promoting complex subunit 5" evidence="10">
    <location>
        <begin position="560"/>
        <end position="622"/>
    </location>
</feature>
<name>A0A165AHS3_XYLHT</name>
<evidence type="ECO:0000256" key="8">
    <source>
        <dbReference type="ARBA" id="ARBA00045696"/>
    </source>
</evidence>
<feature type="domain" description="Anaphase-promoting complex subunit 5" evidence="10">
    <location>
        <begin position="261"/>
        <end position="350"/>
    </location>
</feature>
<dbReference type="RefSeq" id="XP_018186051.1">
    <property type="nucleotide sequence ID" value="XM_018330622.1"/>
</dbReference>
<dbReference type="OMA" id="DANMGMA"/>
<dbReference type="InterPro" id="IPR011990">
    <property type="entry name" value="TPR-like_helical_dom_sf"/>
</dbReference>
<dbReference type="GO" id="GO:0045842">
    <property type="term" value="P:positive regulation of mitotic metaphase/anaphase transition"/>
    <property type="evidence" value="ECO:0007669"/>
    <property type="project" value="TreeGrafter"/>
</dbReference>
<evidence type="ECO:0000256" key="1">
    <source>
        <dbReference type="ARBA" id="ARBA00007450"/>
    </source>
</evidence>
<evidence type="ECO:0000256" key="9">
    <source>
        <dbReference type="SAM" id="SignalP"/>
    </source>
</evidence>
<dbReference type="PANTHER" id="PTHR12830:SF9">
    <property type="entry name" value="ANAPHASE-PROMOTING COMPLEX SUBUNIT 5"/>
    <property type="match status" value="1"/>
</dbReference>
<reference evidence="11 12" key="1">
    <citation type="journal article" date="2016" name="Fungal Biol.">
        <title>The genome of Xylona heveae provides a window into fungal endophytism.</title>
        <authorList>
            <person name="Gazis R."/>
            <person name="Kuo A."/>
            <person name="Riley R."/>
            <person name="LaButti K."/>
            <person name="Lipzen A."/>
            <person name="Lin J."/>
            <person name="Amirebrahimi M."/>
            <person name="Hesse C.N."/>
            <person name="Spatafora J.W."/>
            <person name="Henrissat B."/>
            <person name="Hainaut M."/>
            <person name="Grigoriev I.V."/>
            <person name="Hibbett D.S."/>
        </authorList>
    </citation>
    <scope>NUCLEOTIDE SEQUENCE [LARGE SCALE GENOMIC DNA]</scope>
    <source>
        <strain evidence="11 12">TC161</strain>
    </source>
</reference>
<dbReference type="EMBL" id="KV407463">
    <property type="protein sequence ID" value="KZF20496.1"/>
    <property type="molecule type" value="Genomic_DNA"/>
</dbReference>
<evidence type="ECO:0000256" key="7">
    <source>
        <dbReference type="ARBA" id="ARBA00031069"/>
    </source>
</evidence>
<dbReference type="InterPro" id="IPR026000">
    <property type="entry name" value="Apc5_dom"/>
</dbReference>
<dbReference type="SUPFAM" id="SSF48452">
    <property type="entry name" value="TPR-like"/>
    <property type="match status" value="1"/>
</dbReference>
<dbReference type="InterPro" id="IPR037679">
    <property type="entry name" value="Apc5"/>
</dbReference>
<keyword evidence="12" id="KW-1185">Reference proteome</keyword>
<dbReference type="Proteomes" id="UP000076632">
    <property type="component" value="Unassembled WGS sequence"/>
</dbReference>
<keyword evidence="4" id="KW-0498">Mitosis</keyword>
<keyword evidence="5" id="KW-0833">Ubl conjugation pathway</keyword>
<evidence type="ECO:0000256" key="3">
    <source>
        <dbReference type="ARBA" id="ARBA00022618"/>
    </source>
</evidence>
<gene>
    <name evidence="11" type="ORF">L228DRAFT_233136</name>
</gene>
<dbReference type="GO" id="GO:0051301">
    <property type="term" value="P:cell division"/>
    <property type="evidence" value="ECO:0007669"/>
    <property type="project" value="UniProtKB-KW"/>
</dbReference>
<evidence type="ECO:0000313" key="11">
    <source>
        <dbReference type="EMBL" id="KZF20496.1"/>
    </source>
</evidence>
<keyword evidence="6" id="KW-0131">Cell cycle</keyword>
<evidence type="ECO:0000259" key="10">
    <source>
        <dbReference type="Pfam" id="PF12862"/>
    </source>
</evidence>
<evidence type="ECO:0000256" key="2">
    <source>
        <dbReference type="ARBA" id="ARBA00016066"/>
    </source>
</evidence>
<feature type="chain" id="PRO_5007855314" description="Anaphase-promoting complex subunit 5" evidence="9">
    <location>
        <begin position="23"/>
        <end position="760"/>
    </location>
</feature>
<dbReference type="GO" id="GO:0005680">
    <property type="term" value="C:anaphase-promoting complex"/>
    <property type="evidence" value="ECO:0007669"/>
    <property type="project" value="InterPro"/>
</dbReference>
<sequence>MARYLTAPKLGLLALVSLYAEASVPTASSVPILSFLITHIVSDIANNDQHKAELSSTTITIQSFQKVIANHPSTIAGRLLWDLFLDKLWGIDSLDALHEFFDNLGLLLLKSKEEQVADDEQGIEIPDGAILLSRTSPLGAFVRRARIEFTRLQFHDTVMLWKALISYRLPALREWNDRNLRINQSDPKHDLQRLSFDANVSENCLTEQGMIEGCVSADDIEKLLEFQVEEMQSLGTRLPEEVKQHLSDALKNGVMVTSLSHYVKFLDSWRSGDYPSSFDHLHRYFDYTMQNRDRTFYQYALLNLAILQADFGCYSEAVAAMEETIATARENKDVGCLNFSLSWLYHFSKAHPDELSAIGKGSGLGVAREGLAYLKAKAKEAGMFSLLSTTLLSETKLLLNNGESLPSALENVIKASHLNVTKNLTSTIGSQMLLQSSIYGRLGITSLSLSQCDIMLHCYASNISHEEVLKCICRRALASAQSGRYDEAENQLEAVKRHSFNTLKPYQYWTTISGLLRTKRQLHRNDLDSADHLLNQLAAAPCPEPDVSFSISLLRLDLLIRRHSYSRALHILEDLFDKLTDTGADIYWRVRLMSLKAIIFAKCGVPQKCFSVALRAVCIAHQARILPGLWEAVYALALVLINLREYQATANLLDGIMPQVLEWEDCALSAQLYSSLVDSYIGLAGETEKHSLSQQSLLDTSLSLIDASIHEYSKIEDLNGQCEMVAKKATVMHLLGASDSAEETAARYMELIKKQPELGR</sequence>
<organism evidence="11 12">
    <name type="scientific">Xylona heveae (strain CBS 132557 / TC161)</name>
    <dbReference type="NCBI Taxonomy" id="1328760"/>
    <lineage>
        <taxon>Eukaryota</taxon>
        <taxon>Fungi</taxon>
        <taxon>Dikarya</taxon>
        <taxon>Ascomycota</taxon>
        <taxon>Pezizomycotina</taxon>
        <taxon>Xylonomycetes</taxon>
        <taxon>Xylonales</taxon>
        <taxon>Xylonaceae</taxon>
        <taxon>Xylona</taxon>
    </lineage>
</organism>
<dbReference type="OrthoDB" id="2504561at2759"/>
<proteinExistence type="inferred from homology"/>
<dbReference type="AlphaFoldDB" id="A0A165AHS3"/>
<keyword evidence="3" id="KW-0132">Cell division</keyword>
<dbReference type="STRING" id="1328760.A0A165AHS3"/>
<comment type="function">
    <text evidence="8">Component of the anaphase promoting complex/cyclosome (APC/C), a cell cycle-regulated E3 ubiquitin ligase that controls progression through mitosis and the G1 phase of the cell cycle. The APC/C complex acts by mediating ubiquitination and subsequent degradation of target proteins: it mainly mediates the formation of 'Lys-11'-linked polyubiquitin chains and, to a lower extent, the formation of 'Lys-48'- and 'Lys-63'-linked polyubiquitin chains. The APC/C complex catalyzes assembly of branched 'Lys-11'-/'Lys-48'-linked branched ubiquitin chains on target proteins.</text>
</comment>
<comment type="similarity">
    <text evidence="1">Belongs to the APC5 family.</text>
</comment>
<dbReference type="UniPathway" id="UPA00143"/>
<accession>A0A165AHS3</accession>
<dbReference type="GeneID" id="28895759"/>
<dbReference type="InParanoid" id="A0A165AHS3"/>
<evidence type="ECO:0000256" key="6">
    <source>
        <dbReference type="ARBA" id="ARBA00023306"/>
    </source>
</evidence>
<protein>
    <recommendedName>
        <fullName evidence="2">Anaphase-promoting complex subunit 5</fullName>
    </recommendedName>
    <alternativeName>
        <fullName evidence="7">Cyclosome subunit 5</fullName>
    </alternativeName>
</protein>
<dbReference type="GO" id="GO:0070979">
    <property type="term" value="P:protein K11-linked ubiquitination"/>
    <property type="evidence" value="ECO:0007669"/>
    <property type="project" value="TreeGrafter"/>
</dbReference>
<dbReference type="GO" id="GO:0031145">
    <property type="term" value="P:anaphase-promoting complex-dependent catabolic process"/>
    <property type="evidence" value="ECO:0007669"/>
    <property type="project" value="TreeGrafter"/>
</dbReference>
<evidence type="ECO:0000256" key="4">
    <source>
        <dbReference type="ARBA" id="ARBA00022776"/>
    </source>
</evidence>
<evidence type="ECO:0000256" key="5">
    <source>
        <dbReference type="ARBA" id="ARBA00022786"/>
    </source>
</evidence>
<dbReference type="Pfam" id="PF12862">
    <property type="entry name" value="ANAPC5"/>
    <property type="match status" value="2"/>
</dbReference>
<dbReference type="PANTHER" id="PTHR12830">
    <property type="entry name" value="ANAPHASE-PROMOTING COMPLEX SUBUNIT 5"/>
    <property type="match status" value="1"/>
</dbReference>